<protein>
    <submittedName>
        <fullName evidence="1">Uncharacterized protein</fullName>
    </submittedName>
</protein>
<accession>A0A6J7XNA0</accession>
<organism evidence="1">
    <name type="scientific">uncultured Caudovirales phage</name>
    <dbReference type="NCBI Taxonomy" id="2100421"/>
    <lineage>
        <taxon>Viruses</taxon>
        <taxon>Duplodnaviria</taxon>
        <taxon>Heunggongvirae</taxon>
        <taxon>Uroviricota</taxon>
        <taxon>Caudoviricetes</taxon>
        <taxon>Peduoviridae</taxon>
        <taxon>Maltschvirus</taxon>
        <taxon>Maltschvirus maltsch</taxon>
    </lineage>
</organism>
<proteinExistence type="predicted"/>
<sequence>MDVNGYTAWCEQHLAHPHWAVIPDIIDGDKEQQRACITAWTFPPDLSAPVWHLGLSLDWLLELTDNWPRICFGSSGKYWQVGSASWIRRMNEAFDAICSKRRHIPWIHGLRMLGQCDGPWPLASADSTNVARNHKTARIHPELMASRIDAKQPSPKWLGSSQMELLT</sequence>
<reference evidence="1" key="1">
    <citation type="submission" date="2020-05" db="EMBL/GenBank/DDBJ databases">
        <authorList>
            <person name="Chiriac C."/>
            <person name="Salcher M."/>
            <person name="Ghai R."/>
            <person name="Kavagutti S V."/>
        </authorList>
    </citation>
    <scope>NUCLEOTIDE SEQUENCE</scope>
</reference>
<gene>
    <name evidence="1" type="ORF">UFOVP751_46</name>
</gene>
<dbReference type="EMBL" id="LR798465">
    <property type="protein sequence ID" value="CAB5238804.1"/>
    <property type="molecule type" value="Genomic_DNA"/>
</dbReference>
<name>A0A6J7XNA0_9CAUD</name>
<evidence type="ECO:0000313" key="1">
    <source>
        <dbReference type="EMBL" id="CAB5238804.1"/>
    </source>
</evidence>